<comment type="caution">
    <text evidence="1">The sequence shown here is derived from an EMBL/GenBank/DDBJ whole genome shotgun (WGS) entry which is preliminary data.</text>
</comment>
<dbReference type="EMBL" id="JAPDGR010002550">
    <property type="protein sequence ID" value="KAJ2975270.1"/>
    <property type="molecule type" value="Genomic_DNA"/>
</dbReference>
<organism evidence="1 2">
    <name type="scientific">Xylaria curta</name>
    <dbReference type="NCBI Taxonomy" id="42375"/>
    <lineage>
        <taxon>Eukaryota</taxon>
        <taxon>Fungi</taxon>
        <taxon>Dikarya</taxon>
        <taxon>Ascomycota</taxon>
        <taxon>Pezizomycotina</taxon>
        <taxon>Sordariomycetes</taxon>
        <taxon>Xylariomycetidae</taxon>
        <taxon>Xylariales</taxon>
        <taxon>Xylariaceae</taxon>
        <taxon>Xylaria</taxon>
    </lineage>
</organism>
<sequence>MSSLSPPSSTSRMPVYFLGIGGPSFIEDTKHPAYTQLTKIGLEITTQVNPKAIVVFSAHWQDGARKASINASEHTDLIYDFNGFPAHYYEYDYPNRGSPEVAEKVIEKLSAVGIEAERVKRGLDHGVWAGFMVCYDEAFDPKKNPLTVPIVQVSLFNNEDYELHYRMGQALEGLRDEGILIIGAGMAAHNLRDYRAIRGSGKTMPYVSSFDNALKLAATANPDERQTAMSELMRCSDARQAHPTLDHILPIYPPKIVALQIASPSRNERRICDIEQATNMAPVIDVIRHAESIHNITRNVSLRDPNLTSEGESQAFQLGCSYAYMRRISHIVASPMTRTIRTAIIAFEEILAEGKRVILLPELQETGANPSNTGQPPEDLEETFQPYVDISVLDNKWFHKVPGSKYLPDVALVEARARQARIFLRELAQYGPDDAHIVVVSHGGFLHFLTEDYSGLSERYTTTYGNAMMRSFEFVDLYGDDDDAKMVETDESCRKWRLPRFIDMSQDEKERLRSYAVARVESQKRIFENMTRDASNLRSRLTPSTSA</sequence>
<accession>A0ACC1N7M7</accession>
<protein>
    <submittedName>
        <fullName evidence="1">Uncharacterized protein</fullName>
    </submittedName>
</protein>
<proteinExistence type="predicted"/>
<gene>
    <name evidence="1" type="ORF">NUW58_g8407</name>
</gene>
<evidence type="ECO:0000313" key="2">
    <source>
        <dbReference type="Proteomes" id="UP001143856"/>
    </source>
</evidence>
<keyword evidence="2" id="KW-1185">Reference proteome</keyword>
<evidence type="ECO:0000313" key="1">
    <source>
        <dbReference type="EMBL" id="KAJ2975270.1"/>
    </source>
</evidence>
<reference evidence="1" key="1">
    <citation type="submission" date="2022-10" db="EMBL/GenBank/DDBJ databases">
        <title>Genome Sequence of Xylaria curta.</title>
        <authorList>
            <person name="Buettner E."/>
        </authorList>
    </citation>
    <scope>NUCLEOTIDE SEQUENCE</scope>
    <source>
        <strain evidence="1">Babe10</strain>
    </source>
</reference>
<name>A0ACC1N7M7_9PEZI</name>
<dbReference type="Proteomes" id="UP001143856">
    <property type="component" value="Unassembled WGS sequence"/>
</dbReference>